<dbReference type="InterPro" id="IPR025827">
    <property type="entry name" value="Zn_ribbon_recom_dom"/>
</dbReference>
<proteinExistence type="predicted"/>
<sequence>MISKDLLGCSTARNKGTCDNRMNIRRDELEARVLNALCTRLVDPDLFAEFCDAYTRETNRLRMESGAGIDKAETELKRIAREEEKLMDLYMRDALSIEVVRSAATSCAPARWSCRTSSPMPTSPRPCCIPRWRCNTGHGCNSSTRRCRATTRRNASRRRRSSARW</sequence>
<dbReference type="AlphaFoldDB" id="A0AAQ0HH20"/>
<dbReference type="EMBL" id="QUMX01000015">
    <property type="protein sequence ID" value="REG46400.1"/>
    <property type="molecule type" value="Genomic_DNA"/>
</dbReference>
<reference evidence="2 3" key="1">
    <citation type="submission" date="2018-08" db="EMBL/GenBank/DDBJ databases">
        <title>Genomic Encyclopedia of Archaeal and Bacterial Type Strains, Phase II (KMG-II): from individual species to whole genera.</title>
        <authorList>
            <person name="Goeker M."/>
        </authorList>
    </citation>
    <scope>NUCLEOTIDE SEQUENCE [LARGE SCALE GENOMIC DNA]</scope>
    <source>
        <strain evidence="2 3">DSM 582</strain>
    </source>
</reference>
<dbReference type="RefSeq" id="WP_147307282.1">
    <property type="nucleotide sequence ID" value="NZ_CP035284.1"/>
</dbReference>
<dbReference type="Pfam" id="PF13408">
    <property type="entry name" value="Zn_ribbon_recom"/>
    <property type="match status" value="1"/>
</dbReference>
<feature type="domain" description="Recombinase zinc beta ribbon" evidence="1">
    <location>
        <begin position="6"/>
        <end position="37"/>
    </location>
</feature>
<accession>A0AAQ0HH20</accession>
<name>A0AAQ0HH20_PARVE</name>
<keyword evidence="3" id="KW-1185">Reference proteome</keyword>
<dbReference type="Proteomes" id="UP000256794">
    <property type="component" value="Unassembled WGS sequence"/>
</dbReference>
<comment type="caution">
    <text evidence="2">The sequence shown here is derived from an EMBL/GenBank/DDBJ whole genome shotgun (WGS) entry which is preliminary data.</text>
</comment>
<evidence type="ECO:0000259" key="1">
    <source>
        <dbReference type="Pfam" id="PF13408"/>
    </source>
</evidence>
<evidence type="ECO:0000313" key="3">
    <source>
        <dbReference type="Proteomes" id="UP000256794"/>
    </source>
</evidence>
<evidence type="ECO:0000313" key="2">
    <source>
        <dbReference type="EMBL" id="REG46400.1"/>
    </source>
</evidence>
<gene>
    <name evidence="2" type="ORF">ATH84_101517</name>
</gene>
<protein>
    <recommendedName>
        <fullName evidence="1">Recombinase zinc beta ribbon domain-containing protein</fullName>
    </recommendedName>
</protein>
<organism evidence="2 3">
    <name type="scientific">Paracoccus versutus</name>
    <name type="common">Thiobacillus versutus</name>
    <dbReference type="NCBI Taxonomy" id="34007"/>
    <lineage>
        <taxon>Bacteria</taxon>
        <taxon>Pseudomonadati</taxon>
        <taxon>Pseudomonadota</taxon>
        <taxon>Alphaproteobacteria</taxon>
        <taxon>Rhodobacterales</taxon>
        <taxon>Paracoccaceae</taxon>
        <taxon>Paracoccus</taxon>
    </lineage>
</organism>